<protein>
    <submittedName>
        <fullName evidence="2">Uncharacterized protein</fullName>
    </submittedName>
</protein>
<reference evidence="3" key="1">
    <citation type="submission" date="2023-07" db="EMBL/GenBank/DDBJ databases">
        <title>Whole genome shotgun sequence of Streptomyces cacaoi subsp. asoensis NBRC 13813.</title>
        <authorList>
            <person name="Komaki H."/>
            <person name="Tamura T."/>
        </authorList>
    </citation>
    <scope>NUCLEOTIDE SEQUENCE [LARGE SCALE GENOMIC DNA]</scope>
    <source>
        <strain evidence="3">NBRC 13813</strain>
    </source>
</reference>
<gene>
    <name evidence="2" type="ORF">Saso_38810</name>
</gene>
<evidence type="ECO:0000313" key="2">
    <source>
        <dbReference type="EMBL" id="GHI62231.1"/>
    </source>
</evidence>
<feature type="region of interest" description="Disordered" evidence="1">
    <location>
        <begin position="379"/>
        <end position="419"/>
    </location>
</feature>
<organism evidence="2 3">
    <name type="scientific">Streptomyces asoensis</name>
    <dbReference type="NCBI Taxonomy" id="249586"/>
    <lineage>
        <taxon>Bacteria</taxon>
        <taxon>Bacillati</taxon>
        <taxon>Actinomycetota</taxon>
        <taxon>Actinomycetes</taxon>
        <taxon>Kitasatosporales</taxon>
        <taxon>Streptomycetaceae</taxon>
        <taxon>Streptomyces</taxon>
    </lineage>
</organism>
<accession>A0ABQ3S285</accession>
<evidence type="ECO:0000256" key="1">
    <source>
        <dbReference type="SAM" id="MobiDB-lite"/>
    </source>
</evidence>
<dbReference type="GeneID" id="91471747"/>
<sequence length="559" mass="56700">MPQGTMPGTVLLLAASPRGKGCLVDAASVLPVLAAVAPSVLAGTDTANVVELADPLDPQAVLTRLRAAAVTPGPLTLFVAGQLQLDRRQRLPHLALARTTPATVRYTAFPWHWLREELRLRPAGATTVVLDLRADQETWDWLSGNALDCGSAVTVYGRVAPPPGRRAVAVPSYMKAVATILRSGGRPELERLHHAALARIAGEGERGDLFFPAAPRPCPAPRPDTPPAPSAAPHPPVAPPAAVAPLPVSGAWPRPTPSDPAEAVLPPAAEGLAGAVPVSGAAVLPPDLDPAVLLPAAASPAGVVPVVGVLPLSAAPVPFGSESPPGVPPSAGAVPLLDVPPPVVAAGPDRVGVPGAGDGAAALSVGAALAVVPAPRALPAGSDAEERGGGPGGTEHGSAQAAGSPGPPGPAASAEDADPHAALADAVRDGRHADADGLAARCEREAARSFGAGSEEALHWAEVRADLAMFAGDAERSCRTWMAVAVARLEAGQPADAPAVETAVDRAHHQWGRIPDVTRARELGQAVVQLRARVPGRREGALDHVRQQLSRLGRLQPHG</sequence>
<feature type="compositionally biased region" description="Pro residues" evidence="1">
    <location>
        <begin position="214"/>
        <end position="239"/>
    </location>
</feature>
<evidence type="ECO:0000313" key="3">
    <source>
        <dbReference type="Proteomes" id="UP000649259"/>
    </source>
</evidence>
<feature type="region of interest" description="Disordered" evidence="1">
    <location>
        <begin position="212"/>
        <end position="242"/>
    </location>
</feature>
<dbReference type="Proteomes" id="UP000649259">
    <property type="component" value="Unassembled WGS sequence"/>
</dbReference>
<comment type="caution">
    <text evidence="2">The sequence shown here is derived from an EMBL/GenBank/DDBJ whole genome shotgun (WGS) entry which is preliminary data.</text>
</comment>
<name>A0ABQ3S285_9ACTN</name>
<dbReference type="RefSeq" id="WP_372442455.1">
    <property type="nucleotide sequence ID" value="NZ_BMSI01000008.1"/>
</dbReference>
<keyword evidence="3" id="KW-1185">Reference proteome</keyword>
<dbReference type="EMBL" id="BNEB01000003">
    <property type="protein sequence ID" value="GHI62231.1"/>
    <property type="molecule type" value="Genomic_DNA"/>
</dbReference>
<proteinExistence type="predicted"/>